<dbReference type="AlphaFoldDB" id="A0AAE1ESZ0"/>
<dbReference type="EMBL" id="JAWQEG010004627">
    <property type="protein sequence ID" value="KAK3860810.1"/>
    <property type="molecule type" value="Genomic_DNA"/>
</dbReference>
<evidence type="ECO:0000313" key="3">
    <source>
        <dbReference type="Proteomes" id="UP001286313"/>
    </source>
</evidence>
<feature type="region of interest" description="Disordered" evidence="1">
    <location>
        <begin position="1"/>
        <end position="49"/>
    </location>
</feature>
<sequence length="159" mass="16970">MLTRRAFPGRLNITAQGPVSAPPPPPPVTVPPPLPTLTCPAQPSPAQPALPHSLASLPWPALSAHSHSTLPCCSLPSPLFKSSPVSYPLPSLPHTVLPTHLSLVSLHSLHRLALTLPLSYLLYITLRPRLSPPPPPLNPPLTHTHTNPFRTSHTITHGS</sequence>
<evidence type="ECO:0000313" key="2">
    <source>
        <dbReference type="EMBL" id="KAK3860810.1"/>
    </source>
</evidence>
<feature type="compositionally biased region" description="Pro residues" evidence="1">
    <location>
        <begin position="20"/>
        <end position="35"/>
    </location>
</feature>
<reference evidence="2" key="1">
    <citation type="submission" date="2023-10" db="EMBL/GenBank/DDBJ databases">
        <title>Genome assemblies of two species of porcelain crab, Petrolisthes cinctipes and Petrolisthes manimaculis (Anomura: Porcellanidae).</title>
        <authorList>
            <person name="Angst P."/>
        </authorList>
    </citation>
    <scope>NUCLEOTIDE SEQUENCE</scope>
    <source>
        <strain evidence="2">PB745_01</strain>
        <tissue evidence="2">Gill</tissue>
    </source>
</reference>
<dbReference type="Proteomes" id="UP001286313">
    <property type="component" value="Unassembled WGS sequence"/>
</dbReference>
<evidence type="ECO:0000256" key="1">
    <source>
        <dbReference type="SAM" id="MobiDB-lite"/>
    </source>
</evidence>
<name>A0AAE1ESZ0_PETCI</name>
<proteinExistence type="predicted"/>
<protein>
    <submittedName>
        <fullName evidence="2">Uncharacterized protein</fullName>
    </submittedName>
</protein>
<accession>A0AAE1ESZ0</accession>
<feature type="compositionally biased region" description="Polar residues" evidence="1">
    <location>
        <begin position="149"/>
        <end position="159"/>
    </location>
</feature>
<organism evidence="2 3">
    <name type="scientific">Petrolisthes cinctipes</name>
    <name type="common">Flat porcelain crab</name>
    <dbReference type="NCBI Taxonomy" id="88211"/>
    <lineage>
        <taxon>Eukaryota</taxon>
        <taxon>Metazoa</taxon>
        <taxon>Ecdysozoa</taxon>
        <taxon>Arthropoda</taxon>
        <taxon>Crustacea</taxon>
        <taxon>Multicrustacea</taxon>
        <taxon>Malacostraca</taxon>
        <taxon>Eumalacostraca</taxon>
        <taxon>Eucarida</taxon>
        <taxon>Decapoda</taxon>
        <taxon>Pleocyemata</taxon>
        <taxon>Anomura</taxon>
        <taxon>Galatheoidea</taxon>
        <taxon>Porcellanidae</taxon>
        <taxon>Petrolisthes</taxon>
    </lineage>
</organism>
<feature type="region of interest" description="Disordered" evidence="1">
    <location>
        <begin position="134"/>
        <end position="159"/>
    </location>
</feature>
<comment type="caution">
    <text evidence="2">The sequence shown here is derived from an EMBL/GenBank/DDBJ whole genome shotgun (WGS) entry which is preliminary data.</text>
</comment>
<keyword evidence="3" id="KW-1185">Reference proteome</keyword>
<gene>
    <name evidence="2" type="ORF">Pcinc_033165</name>
</gene>